<dbReference type="Gene3D" id="1.20.1250.20">
    <property type="entry name" value="MFS general substrate transporter like domains"/>
    <property type="match status" value="2"/>
</dbReference>
<feature type="transmembrane region" description="Helical" evidence="7">
    <location>
        <begin position="167"/>
        <end position="186"/>
    </location>
</feature>
<feature type="transmembrane region" description="Helical" evidence="7">
    <location>
        <begin position="350"/>
        <end position="369"/>
    </location>
</feature>
<keyword evidence="6 7" id="KW-0472">Membrane</keyword>
<dbReference type="GO" id="GO:0005886">
    <property type="term" value="C:plasma membrane"/>
    <property type="evidence" value="ECO:0007669"/>
    <property type="project" value="UniProtKB-SubCell"/>
</dbReference>
<comment type="subcellular location">
    <subcellularLocation>
        <location evidence="1">Cell membrane</location>
        <topology evidence="1">Multi-pass membrane protein</topology>
    </subcellularLocation>
</comment>
<feature type="transmembrane region" description="Helical" evidence="7">
    <location>
        <begin position="283"/>
        <end position="302"/>
    </location>
</feature>
<evidence type="ECO:0000313" key="10">
    <source>
        <dbReference type="Proteomes" id="UP000325295"/>
    </source>
</evidence>
<feature type="transmembrane region" description="Helical" evidence="7">
    <location>
        <begin position="213"/>
        <end position="238"/>
    </location>
</feature>
<dbReference type="KEGG" id="lnn:F0161_02700"/>
<keyword evidence="2" id="KW-0813">Transport</keyword>
<keyword evidence="5 7" id="KW-1133">Transmembrane helix</keyword>
<feature type="transmembrane region" description="Helical" evidence="7">
    <location>
        <begin position="250"/>
        <end position="271"/>
    </location>
</feature>
<reference evidence="9 10" key="1">
    <citation type="submission" date="2019-09" db="EMBL/GenBank/DDBJ databases">
        <title>Complete Genome Sequence of Lactobacillus nenjiangensis SH-Y15, isolated from sauerkraut.</title>
        <authorList>
            <person name="Yang H."/>
        </authorList>
    </citation>
    <scope>NUCLEOTIDE SEQUENCE [LARGE SCALE GENOMIC DNA]</scope>
    <source>
        <strain evidence="9 10">SH-Y15</strain>
    </source>
</reference>
<evidence type="ECO:0000256" key="1">
    <source>
        <dbReference type="ARBA" id="ARBA00004651"/>
    </source>
</evidence>
<proteinExistence type="predicted"/>
<dbReference type="PRINTS" id="PR01035">
    <property type="entry name" value="TCRTETA"/>
</dbReference>
<keyword evidence="4 7" id="KW-0812">Transmembrane</keyword>
<gene>
    <name evidence="9" type="ORF">F0161_02700</name>
</gene>
<evidence type="ECO:0000259" key="8">
    <source>
        <dbReference type="PROSITE" id="PS50850"/>
    </source>
</evidence>
<keyword evidence="3" id="KW-1003">Cell membrane</keyword>
<evidence type="ECO:0000256" key="3">
    <source>
        <dbReference type="ARBA" id="ARBA00022475"/>
    </source>
</evidence>
<evidence type="ECO:0000313" key="9">
    <source>
        <dbReference type="EMBL" id="QER66891.1"/>
    </source>
</evidence>
<feature type="transmembrane region" description="Helical" evidence="7">
    <location>
        <begin position="84"/>
        <end position="109"/>
    </location>
</feature>
<dbReference type="InterPro" id="IPR020846">
    <property type="entry name" value="MFS_dom"/>
</dbReference>
<dbReference type="Proteomes" id="UP000325295">
    <property type="component" value="Chromosome"/>
</dbReference>
<evidence type="ECO:0000256" key="4">
    <source>
        <dbReference type="ARBA" id="ARBA00022692"/>
    </source>
</evidence>
<dbReference type="PANTHER" id="PTHR43414">
    <property type="entry name" value="MULTIDRUG RESISTANCE PROTEIN MDTG"/>
    <property type="match status" value="1"/>
</dbReference>
<feature type="transmembrane region" description="Helical" evidence="7">
    <location>
        <begin position="43"/>
        <end position="63"/>
    </location>
</feature>
<evidence type="ECO:0000256" key="5">
    <source>
        <dbReference type="ARBA" id="ARBA00022989"/>
    </source>
</evidence>
<dbReference type="RefSeq" id="WP_150203646.1">
    <property type="nucleotide sequence ID" value="NZ_CP043939.1"/>
</dbReference>
<evidence type="ECO:0000256" key="7">
    <source>
        <dbReference type="SAM" id="Phobius"/>
    </source>
</evidence>
<feature type="transmembrane region" description="Helical" evidence="7">
    <location>
        <begin position="9"/>
        <end position="31"/>
    </location>
</feature>
<accession>A0A5P1X366</accession>
<feature type="domain" description="Major facilitator superfamily (MFS) profile" evidence="8">
    <location>
        <begin position="8"/>
        <end position="395"/>
    </location>
</feature>
<dbReference type="InterPro" id="IPR011701">
    <property type="entry name" value="MFS"/>
</dbReference>
<dbReference type="SUPFAM" id="SSF103473">
    <property type="entry name" value="MFS general substrate transporter"/>
    <property type="match status" value="1"/>
</dbReference>
<dbReference type="Pfam" id="PF07690">
    <property type="entry name" value="MFS_1"/>
    <property type="match status" value="1"/>
</dbReference>
<dbReference type="EMBL" id="CP043939">
    <property type="protein sequence ID" value="QER66891.1"/>
    <property type="molecule type" value="Genomic_DNA"/>
</dbReference>
<dbReference type="PROSITE" id="PS50850">
    <property type="entry name" value="MFS"/>
    <property type="match status" value="1"/>
</dbReference>
<dbReference type="AlphaFoldDB" id="A0A5P1X366"/>
<organism evidence="9 10">
    <name type="scientific">Paucilactobacillus nenjiangensis</name>
    <dbReference type="NCBI Taxonomy" id="1296540"/>
    <lineage>
        <taxon>Bacteria</taxon>
        <taxon>Bacillati</taxon>
        <taxon>Bacillota</taxon>
        <taxon>Bacilli</taxon>
        <taxon>Lactobacillales</taxon>
        <taxon>Lactobacillaceae</taxon>
        <taxon>Paucilactobacillus</taxon>
    </lineage>
</organism>
<dbReference type="GO" id="GO:0022857">
    <property type="term" value="F:transmembrane transporter activity"/>
    <property type="evidence" value="ECO:0007669"/>
    <property type="project" value="InterPro"/>
</dbReference>
<sequence>MQSNWKHNLYVLWFGNFMTGMGFSMTMPFMPLFVKSLGHFDTWTLNILSGVAFSITFLAKAIISPYWGKLADQYGRKLMCLRSSLGMTITITACGFVPGVGSLIVLRAIQGLFSGYINNANAIVAASAPMEVNGKAMGTLATGNVVGTLLGPLIGGVLAEAYGYRTSFYVVGAMMAVVFFVTLFFVHEEFTPIKREEMMPMKQVFHEMKYPKLIWGLFITTLVIQAANMSVTPILSLLVSDLLHHGGRVALVSGIISSLPGIVTLFTAPFLGSLSDKYGPEKILTGGLILAVMTFSAMSFVTNVYQLGVWRAVLGISDAALLPAVQSLMVGYVPKQAFGRIFSCNQSFQAMGSVVGPMLGSVVASIFAYQNVFMMTAIMEIFNFIFLFPIAKAIWQGKKQQKKVEA</sequence>
<dbReference type="InterPro" id="IPR036259">
    <property type="entry name" value="MFS_trans_sf"/>
</dbReference>
<dbReference type="InterPro" id="IPR001958">
    <property type="entry name" value="Tet-R_TetA/multi-R_MdtG-like"/>
</dbReference>
<name>A0A5P1X366_9LACO</name>
<evidence type="ECO:0000256" key="6">
    <source>
        <dbReference type="ARBA" id="ARBA00023136"/>
    </source>
</evidence>
<dbReference type="OrthoDB" id="65739at2"/>
<feature type="transmembrane region" description="Helical" evidence="7">
    <location>
        <begin position="375"/>
        <end position="395"/>
    </location>
</feature>
<keyword evidence="10" id="KW-1185">Reference proteome</keyword>
<protein>
    <submittedName>
        <fullName evidence="9">Multidrug efflux MFS transporter</fullName>
    </submittedName>
</protein>
<dbReference type="PANTHER" id="PTHR43414:SF6">
    <property type="entry name" value="MULTIDRUG RESISTANCE PROTEIN MDTG"/>
    <property type="match status" value="1"/>
</dbReference>
<evidence type="ECO:0000256" key="2">
    <source>
        <dbReference type="ARBA" id="ARBA00022448"/>
    </source>
</evidence>